<protein>
    <submittedName>
        <fullName evidence="1">Uncharacterized protein</fullName>
    </submittedName>
</protein>
<evidence type="ECO:0000313" key="2">
    <source>
        <dbReference type="Proteomes" id="UP000232638"/>
    </source>
</evidence>
<dbReference type="RefSeq" id="WP_100917424.1">
    <property type="nucleotide sequence ID" value="NZ_CP020370.1"/>
</dbReference>
<dbReference type="Pfam" id="PF20126">
    <property type="entry name" value="TumE"/>
    <property type="match status" value="1"/>
</dbReference>
<organism evidence="1 2">
    <name type="scientific">Candidatus Thiodictyon syntrophicum</name>
    <dbReference type="NCBI Taxonomy" id="1166950"/>
    <lineage>
        <taxon>Bacteria</taxon>
        <taxon>Pseudomonadati</taxon>
        <taxon>Pseudomonadota</taxon>
        <taxon>Gammaproteobacteria</taxon>
        <taxon>Chromatiales</taxon>
        <taxon>Chromatiaceae</taxon>
        <taxon>Thiodictyon</taxon>
    </lineage>
</organism>
<dbReference type="AlphaFoldDB" id="A0A2K8U206"/>
<keyword evidence="2" id="KW-1185">Reference proteome</keyword>
<evidence type="ECO:0000313" key="1">
    <source>
        <dbReference type="EMBL" id="AUB79604.1"/>
    </source>
</evidence>
<dbReference type="EMBL" id="CP020370">
    <property type="protein sequence ID" value="AUB79604.1"/>
    <property type="molecule type" value="Genomic_DNA"/>
</dbReference>
<dbReference type="InterPro" id="IPR045397">
    <property type="entry name" value="TumE-like"/>
</dbReference>
<sequence>MKAELITRFRNVSDAGNGIEMVVWRVPAPVPPSGHGYKYRLVYVVNGERAVGFDNERGKGDHMHLGHQEAPYVFVDVDRLIDDFIREVEKWKSGH</sequence>
<accession>A0A2K8U206</accession>
<proteinExistence type="predicted"/>
<reference evidence="1 2" key="1">
    <citation type="submission" date="2017-03" db="EMBL/GenBank/DDBJ databases">
        <title>Complete genome sequence of Candidatus 'Thiodictyon syntrophicum' sp. nov. strain Cad16T, a photolithoautotroph purple sulfur bacterium isolated from an alpine meromictic lake.</title>
        <authorList>
            <person name="Luedin S.M."/>
            <person name="Pothier J.F."/>
            <person name="Danza F."/>
            <person name="Storelli N."/>
            <person name="Wittwer M."/>
            <person name="Tonolla M."/>
        </authorList>
    </citation>
    <scope>NUCLEOTIDE SEQUENCE [LARGE SCALE GENOMIC DNA]</scope>
    <source>
        <strain evidence="1 2">Cad16T</strain>
    </source>
</reference>
<dbReference type="KEGG" id="tsy:THSYN_00595"/>
<dbReference type="OrthoDB" id="7451512at2"/>
<gene>
    <name evidence="1" type="ORF">THSYN_00595</name>
</gene>
<name>A0A2K8U206_9GAMM</name>
<dbReference type="Proteomes" id="UP000232638">
    <property type="component" value="Chromosome"/>
</dbReference>